<organism evidence="2 3">
    <name type="scientific">Methylobacterium pseudosasicola</name>
    <dbReference type="NCBI Taxonomy" id="582667"/>
    <lineage>
        <taxon>Bacteria</taxon>
        <taxon>Pseudomonadati</taxon>
        <taxon>Pseudomonadota</taxon>
        <taxon>Alphaproteobacteria</taxon>
        <taxon>Hyphomicrobiales</taxon>
        <taxon>Methylobacteriaceae</taxon>
        <taxon>Methylobacterium</taxon>
    </lineage>
</organism>
<evidence type="ECO:0000256" key="1">
    <source>
        <dbReference type="SAM" id="MobiDB-lite"/>
    </source>
</evidence>
<dbReference type="OrthoDB" id="9805649at2"/>
<gene>
    <name evidence="2" type="ORF">SAMN05192568_1008157</name>
</gene>
<evidence type="ECO:0000313" key="2">
    <source>
        <dbReference type="EMBL" id="SFL68016.1"/>
    </source>
</evidence>
<feature type="region of interest" description="Disordered" evidence="1">
    <location>
        <begin position="359"/>
        <end position="394"/>
    </location>
</feature>
<dbReference type="EMBL" id="FOTK01000008">
    <property type="protein sequence ID" value="SFL68016.1"/>
    <property type="molecule type" value="Genomic_DNA"/>
</dbReference>
<dbReference type="CDD" id="cd01829">
    <property type="entry name" value="SGNH_hydrolase_peri2"/>
    <property type="match status" value="1"/>
</dbReference>
<feature type="compositionally biased region" description="Low complexity" evidence="1">
    <location>
        <begin position="367"/>
        <end position="384"/>
    </location>
</feature>
<dbReference type="Pfam" id="PF04311">
    <property type="entry name" value="DUF459"/>
    <property type="match status" value="1"/>
</dbReference>
<name>A0A1I4JPG2_9HYPH</name>
<protein>
    <recommendedName>
        <fullName evidence="4">SGNH hydrolase-type esterase domain-containing protein</fullName>
    </recommendedName>
</protein>
<accession>A0A1I4JPG2</accession>
<reference evidence="3" key="1">
    <citation type="submission" date="2016-10" db="EMBL/GenBank/DDBJ databases">
        <authorList>
            <person name="Varghese N."/>
            <person name="Submissions S."/>
        </authorList>
    </citation>
    <scope>NUCLEOTIDE SEQUENCE [LARGE SCALE GENOMIC DNA]</scope>
    <source>
        <strain evidence="3">BL36</strain>
    </source>
</reference>
<sequence>MRMRVAVWRCTTRPVLLGLAVLLGQAGLSLVGTAPARAQWGDGYQQPGNGAYSEAPMRRRPRDAYYRDDGAYARQPRYAPPQEAPRQFYWPWEDRPQQPTAPPPERTYRAPRPRSPVGTADAQRPPPATKRRERPARAPIPPKPAITKTAPNVQIAVFGDSLADHLARGLDDVFEDNADIAVVDRAKGDSGLVRKDVIDWPKSAEDYLRTNPKVRYALIMLGANDRQPIREGDETAEPLTDRWKALYRARVDALLKVFTDHKVPLVWVGLPPMQSETLSRDLAGINDIVRDSVTKAGATYVDIWPGFVDDRDRYAASGPDPEGQIAKLRTADGVHFTKAGDRKLAHFADVELKRLMGTATPALTDQPPTATIAPAGPPSTTGPSLDGSGQPTDTATIDRQITAMLPSLPEPPGVPALPVKPAAGPVVPLGRVEVSPGGALLTGRPRDGDNLGTVERTLVRGAAPLPQPGRADDFRWPPG</sequence>
<evidence type="ECO:0000313" key="3">
    <source>
        <dbReference type="Proteomes" id="UP000199048"/>
    </source>
</evidence>
<dbReference type="SUPFAM" id="SSF52266">
    <property type="entry name" value="SGNH hydrolase"/>
    <property type="match status" value="1"/>
</dbReference>
<keyword evidence="3" id="KW-1185">Reference proteome</keyword>
<dbReference type="Gene3D" id="3.40.50.1110">
    <property type="entry name" value="SGNH hydrolase"/>
    <property type="match status" value="1"/>
</dbReference>
<dbReference type="AlphaFoldDB" id="A0A1I4JPG2"/>
<dbReference type="STRING" id="582667.SAMN05192568_1008157"/>
<feature type="region of interest" description="Disordered" evidence="1">
    <location>
        <begin position="92"/>
        <end position="148"/>
    </location>
</feature>
<dbReference type="Proteomes" id="UP000199048">
    <property type="component" value="Unassembled WGS sequence"/>
</dbReference>
<evidence type="ECO:0008006" key="4">
    <source>
        <dbReference type="Google" id="ProtNLM"/>
    </source>
</evidence>
<dbReference type="RefSeq" id="WP_092039787.1">
    <property type="nucleotide sequence ID" value="NZ_FOTK01000008.1"/>
</dbReference>
<dbReference type="InterPro" id="IPR036514">
    <property type="entry name" value="SGNH_hydro_sf"/>
</dbReference>
<dbReference type="GO" id="GO:0016788">
    <property type="term" value="F:hydrolase activity, acting on ester bonds"/>
    <property type="evidence" value="ECO:0007669"/>
    <property type="project" value="UniProtKB-ARBA"/>
</dbReference>
<feature type="region of interest" description="Disordered" evidence="1">
    <location>
        <begin position="38"/>
        <end position="60"/>
    </location>
</feature>
<proteinExistence type="predicted"/>
<dbReference type="InterPro" id="IPR007407">
    <property type="entry name" value="DUF459"/>
</dbReference>